<feature type="region of interest" description="Disordered" evidence="1">
    <location>
        <begin position="367"/>
        <end position="411"/>
    </location>
</feature>
<dbReference type="Proteomes" id="UP000887581">
    <property type="component" value="Unplaced"/>
</dbReference>
<keyword evidence="3" id="KW-1185">Reference proteome</keyword>
<proteinExistence type="predicted"/>
<accession>A0A915PDN4</accession>
<keyword evidence="2" id="KW-0732">Signal</keyword>
<feature type="chain" id="PRO_5036848732" evidence="2">
    <location>
        <begin position="18"/>
        <end position="536"/>
    </location>
</feature>
<organism evidence="3 4">
    <name type="scientific">Setaria digitata</name>
    <dbReference type="NCBI Taxonomy" id="48799"/>
    <lineage>
        <taxon>Eukaryota</taxon>
        <taxon>Metazoa</taxon>
        <taxon>Ecdysozoa</taxon>
        <taxon>Nematoda</taxon>
        <taxon>Chromadorea</taxon>
        <taxon>Rhabditida</taxon>
        <taxon>Spirurina</taxon>
        <taxon>Spiruromorpha</taxon>
        <taxon>Filarioidea</taxon>
        <taxon>Setariidae</taxon>
        <taxon>Setaria</taxon>
    </lineage>
</organism>
<evidence type="ECO:0000256" key="1">
    <source>
        <dbReference type="SAM" id="MobiDB-lite"/>
    </source>
</evidence>
<dbReference type="WBParaSite" id="sdigi.contig12.g1260.t1">
    <property type="protein sequence ID" value="sdigi.contig12.g1260.t1"/>
    <property type="gene ID" value="sdigi.contig12.g1260"/>
</dbReference>
<protein>
    <submittedName>
        <fullName evidence="4">Uncharacterized protein</fullName>
    </submittedName>
</protein>
<sequence length="536" mass="60123">MYSVLIFITLLTGQITGQYGELASLIGGSLAPGILGNVPGVSGLLGNIATLYQIAQGALQLTGTGVGILNQASEGKWFNTMLEETRNANREFQERRLSGNGLEPDYSPFGINFPAPSSSDYDHEEFVKLEGLIPINAHNISNERSITTTKPPITLFPEEKETGKSNEKEIQNSLMGNFVTDFNENGAETDRFENKETTEWNSMEVFNSYHDHDEQKLVSLEKKSELAKEKIKKLQQFILLLHESNITENDLNEMTRFLESQKRIKSKLARPTTKTKAVSISSTTVPTFRRIEEANKLLATAFPMKLDEMATENEDSDLLPTTRKAQARAVGIEWGSRIQPKSDLMLTTFRPHRKFPRRTAYTARLPLTTRTTRSTKPEKSKHSEANIANDAGKIAQIQSLGRTNDLRSKQQPKEIPSQIFNHENDALQQKPYVLEQQFSNPSVLNPIGRQNIPLTYPIFRSFPTSALLSQFPSKALNAIESYSSHLQFLGNNKNSLLWPHQYPSHISGIYRLGQLNAHTNSNGNLLIPPFHNDNPS</sequence>
<reference evidence="4" key="1">
    <citation type="submission" date="2022-11" db="UniProtKB">
        <authorList>
            <consortium name="WormBaseParasite"/>
        </authorList>
    </citation>
    <scope>IDENTIFICATION</scope>
</reference>
<evidence type="ECO:0000313" key="4">
    <source>
        <dbReference type="WBParaSite" id="sdigi.contig12.g1260.t1"/>
    </source>
</evidence>
<name>A0A915PDN4_9BILA</name>
<evidence type="ECO:0000256" key="2">
    <source>
        <dbReference type="SAM" id="SignalP"/>
    </source>
</evidence>
<feature type="signal peptide" evidence="2">
    <location>
        <begin position="1"/>
        <end position="17"/>
    </location>
</feature>
<feature type="compositionally biased region" description="Basic and acidic residues" evidence="1">
    <location>
        <begin position="375"/>
        <end position="384"/>
    </location>
</feature>
<dbReference type="AlphaFoldDB" id="A0A915PDN4"/>
<evidence type="ECO:0000313" key="3">
    <source>
        <dbReference type="Proteomes" id="UP000887581"/>
    </source>
</evidence>